<sequence>IEEEDIDQVDQSPVGVQTADARLELVELPDGSELDTARVTEGYVMSTSNLHMYSWI</sequence>
<dbReference type="EMBL" id="CAJNOK010028801">
    <property type="protein sequence ID" value="CAF1439575.1"/>
    <property type="molecule type" value="Genomic_DNA"/>
</dbReference>
<name>A0A8S2FE17_9BILA</name>
<dbReference type="Proteomes" id="UP000677228">
    <property type="component" value="Unassembled WGS sequence"/>
</dbReference>
<gene>
    <name evidence="1" type="ORF">OVA965_LOCUS34385</name>
    <name evidence="2" type="ORF">TMI583_LOCUS35302</name>
</gene>
<accession>A0A8S2FE17</accession>
<dbReference type="EMBL" id="CAJOBA010050603">
    <property type="protein sequence ID" value="CAF4236071.1"/>
    <property type="molecule type" value="Genomic_DNA"/>
</dbReference>
<proteinExistence type="predicted"/>
<reference evidence="1" key="1">
    <citation type="submission" date="2021-02" db="EMBL/GenBank/DDBJ databases">
        <authorList>
            <person name="Nowell W R."/>
        </authorList>
    </citation>
    <scope>NUCLEOTIDE SEQUENCE</scope>
</reference>
<dbReference type="Proteomes" id="UP000682733">
    <property type="component" value="Unassembled WGS sequence"/>
</dbReference>
<evidence type="ECO:0000313" key="1">
    <source>
        <dbReference type="EMBL" id="CAF1439575.1"/>
    </source>
</evidence>
<dbReference type="AlphaFoldDB" id="A0A8S2FE17"/>
<organism evidence="1 3">
    <name type="scientific">Didymodactylos carnosus</name>
    <dbReference type="NCBI Taxonomy" id="1234261"/>
    <lineage>
        <taxon>Eukaryota</taxon>
        <taxon>Metazoa</taxon>
        <taxon>Spiralia</taxon>
        <taxon>Gnathifera</taxon>
        <taxon>Rotifera</taxon>
        <taxon>Eurotatoria</taxon>
        <taxon>Bdelloidea</taxon>
        <taxon>Philodinida</taxon>
        <taxon>Philodinidae</taxon>
        <taxon>Didymodactylos</taxon>
    </lineage>
</organism>
<evidence type="ECO:0000313" key="2">
    <source>
        <dbReference type="EMBL" id="CAF4236071.1"/>
    </source>
</evidence>
<comment type="caution">
    <text evidence="1">The sequence shown here is derived from an EMBL/GenBank/DDBJ whole genome shotgun (WGS) entry which is preliminary data.</text>
</comment>
<protein>
    <submittedName>
        <fullName evidence="1">Uncharacterized protein</fullName>
    </submittedName>
</protein>
<evidence type="ECO:0000313" key="3">
    <source>
        <dbReference type="Proteomes" id="UP000677228"/>
    </source>
</evidence>
<feature type="non-terminal residue" evidence="1">
    <location>
        <position position="1"/>
    </location>
</feature>